<gene>
    <name evidence="2" type="ORF">O4328_43630</name>
    <name evidence="3" type="ORF">Q5707_38520</name>
</gene>
<protein>
    <submittedName>
        <fullName evidence="3">Uncharacterized protein</fullName>
    </submittedName>
</protein>
<dbReference type="EMBL" id="JAPWIS010000049">
    <property type="protein sequence ID" value="MCZ4590433.1"/>
    <property type="molecule type" value="Genomic_DNA"/>
</dbReference>
<evidence type="ECO:0000313" key="2">
    <source>
        <dbReference type="EMBL" id="MCZ4590433.1"/>
    </source>
</evidence>
<keyword evidence="3" id="KW-0614">Plasmid</keyword>
<accession>A0AAX3YT06</accession>
<dbReference type="RefSeq" id="WP_269593038.1">
    <property type="nucleotide sequence ID" value="NZ_CP130954.1"/>
</dbReference>
<dbReference type="AlphaFoldDB" id="A0AAX3YT06"/>
<sequence>MTVQTLWDARLAATSAVTDHRDAVEWLRHRLAAALRSHVEADRAAAWNPDLQPTGVRLAGWLAHAYGYITTVPAGDLTAGAEMPMVGHWLADRADRLTDLPLLIASPAAGAAVVAAARALTNDDITALAVRTAELPYADAHLTLSAPVTVTTDSEGTSAEEIHALSWWPDGGGFRVADWISTFDTLTGAEADSAEAAARAYGGATLPALMLDTERLHPQAWAAPVTSDRHETEGQFSFDVPVYDPAGDLFVRLALVVRHLVATGVLHTGVERVRPPGSTGHVTRTPVVVLRTEDDDRHTTRLALPGSSVAMRRRRPGSNLQWSGPFGSMGRNAR</sequence>
<evidence type="ECO:0000313" key="4">
    <source>
        <dbReference type="Proteomes" id="UP001066327"/>
    </source>
</evidence>
<proteinExistence type="predicted"/>
<organism evidence="3 5">
    <name type="scientific">Rhodococcus opacus</name>
    <name type="common">Nocardia opaca</name>
    <dbReference type="NCBI Taxonomy" id="37919"/>
    <lineage>
        <taxon>Bacteria</taxon>
        <taxon>Bacillati</taxon>
        <taxon>Actinomycetota</taxon>
        <taxon>Actinomycetes</taxon>
        <taxon>Mycobacteriales</taxon>
        <taxon>Nocardiaceae</taxon>
        <taxon>Rhodococcus</taxon>
    </lineage>
</organism>
<keyword evidence="4" id="KW-1185">Reference proteome</keyword>
<reference evidence="2" key="1">
    <citation type="submission" date="2022-12" db="EMBL/GenBank/DDBJ databases">
        <authorList>
            <person name="Krivoruchko A.V."/>
            <person name="Elkin A."/>
        </authorList>
    </citation>
    <scope>NUCLEOTIDE SEQUENCE</scope>
    <source>
        <strain evidence="2">IEGM 249</strain>
    </source>
</reference>
<geneLocation type="plasmid" evidence="3 5">
    <name>pRho-VOC14-C342</name>
</geneLocation>
<evidence type="ECO:0000313" key="3">
    <source>
        <dbReference type="EMBL" id="WLF51263.1"/>
    </source>
</evidence>
<dbReference type="Proteomes" id="UP001231166">
    <property type="component" value="Plasmid pRho-VOC14-C342"/>
</dbReference>
<reference evidence="3" key="2">
    <citation type="submission" date="2023-07" db="EMBL/GenBank/DDBJ databases">
        <title>Genomic analysis of Rhodococcus opacus VOC-14 with glycol ethers degradation activity.</title>
        <authorList>
            <person name="Narkevich D.A."/>
            <person name="Hlushen A.M."/>
            <person name="Akhremchuk A.E."/>
            <person name="Sikolenko M.A."/>
            <person name="Valentovich L.N."/>
        </authorList>
    </citation>
    <scope>NUCLEOTIDE SEQUENCE</scope>
    <source>
        <strain evidence="3">VOC-14</strain>
        <plasmid evidence="3">pRho-VOC14-C342</plasmid>
    </source>
</reference>
<dbReference type="EMBL" id="CP130954">
    <property type="protein sequence ID" value="WLF51263.1"/>
    <property type="molecule type" value="Genomic_DNA"/>
</dbReference>
<evidence type="ECO:0000256" key="1">
    <source>
        <dbReference type="SAM" id="MobiDB-lite"/>
    </source>
</evidence>
<feature type="region of interest" description="Disordered" evidence="1">
    <location>
        <begin position="314"/>
        <end position="334"/>
    </location>
</feature>
<name>A0AAX3YT06_RHOOP</name>
<evidence type="ECO:0000313" key="5">
    <source>
        <dbReference type="Proteomes" id="UP001231166"/>
    </source>
</evidence>
<dbReference type="Proteomes" id="UP001066327">
    <property type="component" value="Unassembled WGS sequence"/>
</dbReference>